<feature type="transmembrane region" description="Helical" evidence="7">
    <location>
        <begin position="124"/>
        <end position="144"/>
    </location>
</feature>
<keyword evidence="4 7" id="KW-1133">Transmembrane helix</keyword>
<proteinExistence type="predicted"/>
<keyword evidence="5 7" id="KW-0472">Membrane</keyword>
<sequence length="409" mass="44754">MQAANETPERPPGRLHRARVLYRNVSKRRMAWQLLKDTVNSCIEYRILGLAAEAAFFTLLSLPPLLLGMIGLLGYVDEWTTTTTVASIERNILSASQTVLSERGVNDFAKPLLADVTTGARPDIISIGFAIALWSGSRAVNVFIDTITVMYGLDGHRGIVKTRLLAFLLYVVALLLGAVVLPLLVVGPDRVVEFVPWGTEVIAVLYWPLVILLTIAFLTTLYHVSVPVRSPWIEDVPGALVALGMWVLGSFLLRIYLTNTVEGPTIYGSLAAPIAVLLWIGISAFAVLVGAAVNAAIDHVWPSLATAAAREATERVRAAQAAEFVARTRPAWEAANDDEDDEDDGPAYMPSEFPERWSRFLPPDDVKSRLQSTWEKEPKETKETKGSRESNTSGRESGHPRDNSGPPSD</sequence>
<dbReference type="Pfam" id="PF03631">
    <property type="entry name" value="Virul_fac_BrkB"/>
    <property type="match status" value="1"/>
</dbReference>
<dbReference type="AlphaFoldDB" id="N0D605"/>
<evidence type="ECO:0000256" key="3">
    <source>
        <dbReference type="ARBA" id="ARBA00022692"/>
    </source>
</evidence>
<dbReference type="PANTHER" id="PTHR30213:SF0">
    <property type="entry name" value="UPF0761 MEMBRANE PROTEIN YIHY"/>
    <property type="match status" value="1"/>
</dbReference>
<evidence type="ECO:0000256" key="5">
    <source>
        <dbReference type="ARBA" id="ARBA00023136"/>
    </source>
</evidence>
<name>N0D605_STRMI</name>
<dbReference type="PANTHER" id="PTHR30213">
    <property type="entry name" value="INNER MEMBRANE PROTEIN YHJD"/>
    <property type="match status" value="1"/>
</dbReference>
<evidence type="ECO:0000256" key="4">
    <source>
        <dbReference type="ARBA" id="ARBA00022989"/>
    </source>
</evidence>
<evidence type="ECO:0000313" key="9">
    <source>
        <dbReference type="Proteomes" id="UP000013304"/>
    </source>
</evidence>
<evidence type="ECO:0000256" key="7">
    <source>
        <dbReference type="SAM" id="Phobius"/>
    </source>
</evidence>
<keyword evidence="3 7" id="KW-0812">Transmembrane</keyword>
<feature type="transmembrane region" description="Helical" evidence="7">
    <location>
        <begin position="236"/>
        <end position="257"/>
    </location>
</feature>
<feature type="transmembrane region" description="Helical" evidence="7">
    <location>
        <begin position="205"/>
        <end position="224"/>
    </location>
</feature>
<evidence type="ECO:0000256" key="1">
    <source>
        <dbReference type="ARBA" id="ARBA00004651"/>
    </source>
</evidence>
<reference evidence="8 9" key="1">
    <citation type="submission" date="2013-04" db="EMBL/GenBank/DDBJ databases">
        <title>Complete genome sequence of Streptomyces fulvissimus.</title>
        <authorList>
            <person name="Myronovskyi M."/>
            <person name="Tokovenko B."/>
            <person name="Manderscheid N."/>
            <person name="Petzke L."/>
            <person name="Luzhetskyy A."/>
        </authorList>
    </citation>
    <scope>NUCLEOTIDE SEQUENCE [LARGE SCALE GENOMIC DNA]</scope>
    <source>
        <strain evidence="8 9">DSM 40593</strain>
    </source>
</reference>
<accession>N0D605</accession>
<protein>
    <submittedName>
        <fullName evidence="8">Putative membrane protein</fullName>
    </submittedName>
</protein>
<dbReference type="RefSeq" id="WP_015612257.1">
    <property type="nucleotide sequence ID" value="NC_021177.1"/>
</dbReference>
<dbReference type="Proteomes" id="UP000013304">
    <property type="component" value="Chromosome"/>
</dbReference>
<feature type="compositionally biased region" description="Basic and acidic residues" evidence="6">
    <location>
        <begin position="353"/>
        <end position="388"/>
    </location>
</feature>
<comment type="subcellular location">
    <subcellularLocation>
        <location evidence="1">Cell membrane</location>
        <topology evidence="1">Multi-pass membrane protein</topology>
    </subcellularLocation>
</comment>
<evidence type="ECO:0000256" key="2">
    <source>
        <dbReference type="ARBA" id="ARBA00022475"/>
    </source>
</evidence>
<dbReference type="eggNOG" id="COG1295">
    <property type="taxonomic scope" value="Bacteria"/>
</dbReference>
<dbReference type="EMBL" id="CP005080">
    <property type="protein sequence ID" value="AGK80962.1"/>
    <property type="molecule type" value="Genomic_DNA"/>
</dbReference>
<feature type="transmembrane region" description="Helical" evidence="7">
    <location>
        <begin position="164"/>
        <end position="185"/>
    </location>
</feature>
<dbReference type="PATRIC" id="fig|1303692.3.peg.6115"/>
<dbReference type="InterPro" id="IPR017039">
    <property type="entry name" value="Virul_fac_BrkB"/>
</dbReference>
<feature type="compositionally biased region" description="Acidic residues" evidence="6">
    <location>
        <begin position="335"/>
        <end position="345"/>
    </location>
</feature>
<dbReference type="KEGG" id="sfi:SFUL_6079"/>
<feature type="region of interest" description="Disordered" evidence="6">
    <location>
        <begin position="329"/>
        <end position="409"/>
    </location>
</feature>
<evidence type="ECO:0000313" key="8">
    <source>
        <dbReference type="EMBL" id="AGK80962.1"/>
    </source>
</evidence>
<feature type="transmembrane region" description="Helical" evidence="7">
    <location>
        <begin position="269"/>
        <end position="293"/>
    </location>
</feature>
<keyword evidence="2" id="KW-1003">Cell membrane</keyword>
<dbReference type="GO" id="GO:0005886">
    <property type="term" value="C:plasma membrane"/>
    <property type="evidence" value="ECO:0007669"/>
    <property type="project" value="UniProtKB-SubCell"/>
</dbReference>
<feature type="transmembrane region" description="Helical" evidence="7">
    <location>
        <begin position="54"/>
        <end position="76"/>
    </location>
</feature>
<dbReference type="HOGENOM" id="CLU_045539_2_0_11"/>
<gene>
    <name evidence="8" type="ORF">SFUL_6079</name>
</gene>
<organism evidence="8 9">
    <name type="scientific">Streptomyces microflavus DSM 40593</name>
    <dbReference type="NCBI Taxonomy" id="1303692"/>
    <lineage>
        <taxon>Bacteria</taxon>
        <taxon>Bacillati</taxon>
        <taxon>Actinomycetota</taxon>
        <taxon>Actinomycetes</taxon>
        <taxon>Kitasatosporales</taxon>
        <taxon>Streptomycetaceae</taxon>
        <taxon>Streptomyces</taxon>
    </lineage>
</organism>
<evidence type="ECO:0000256" key="6">
    <source>
        <dbReference type="SAM" id="MobiDB-lite"/>
    </source>
</evidence>